<dbReference type="EMBL" id="BARW01040779">
    <property type="protein sequence ID" value="GAJ20413.1"/>
    <property type="molecule type" value="Genomic_DNA"/>
</dbReference>
<protein>
    <submittedName>
        <fullName evidence="1">Uncharacterized protein</fullName>
    </submittedName>
</protein>
<gene>
    <name evidence="1" type="ORF">S12H4_61436</name>
</gene>
<accession>X1USD6</accession>
<proteinExistence type="predicted"/>
<feature type="non-terminal residue" evidence="1">
    <location>
        <position position="1"/>
    </location>
</feature>
<reference evidence="1" key="1">
    <citation type="journal article" date="2014" name="Front. Microbiol.">
        <title>High frequency of phylogenetically diverse reductive dehalogenase-homologous genes in deep subseafloor sedimentary metagenomes.</title>
        <authorList>
            <person name="Kawai M."/>
            <person name="Futagami T."/>
            <person name="Toyoda A."/>
            <person name="Takaki Y."/>
            <person name="Nishi S."/>
            <person name="Hori S."/>
            <person name="Arai W."/>
            <person name="Tsubouchi T."/>
            <person name="Morono Y."/>
            <person name="Uchiyama I."/>
            <person name="Ito T."/>
            <person name="Fujiyama A."/>
            <person name="Inagaki F."/>
            <person name="Takami H."/>
        </authorList>
    </citation>
    <scope>NUCLEOTIDE SEQUENCE</scope>
    <source>
        <strain evidence="1">Expedition CK06-06</strain>
    </source>
</reference>
<feature type="non-terminal residue" evidence="1">
    <location>
        <position position="114"/>
    </location>
</feature>
<comment type="caution">
    <text evidence="1">The sequence shown here is derived from an EMBL/GenBank/DDBJ whole genome shotgun (WGS) entry which is preliminary data.</text>
</comment>
<name>X1USD6_9ZZZZ</name>
<dbReference type="AlphaFoldDB" id="X1USD6"/>
<evidence type="ECO:0000313" key="1">
    <source>
        <dbReference type="EMBL" id="GAJ20413.1"/>
    </source>
</evidence>
<sequence length="114" mass="13131">IHWEKPELGMVEFEGSKQNNIVWRGPHGAGVFKDLRDPDQARRYKTLFKRKKISVGFSADGIHWGPQIMCPEIDPKPADGTHYNVLWVPELGEYVGFIRFRGREGRRTPVEKNG</sequence>
<organism evidence="1">
    <name type="scientific">marine sediment metagenome</name>
    <dbReference type="NCBI Taxonomy" id="412755"/>
    <lineage>
        <taxon>unclassified sequences</taxon>
        <taxon>metagenomes</taxon>
        <taxon>ecological metagenomes</taxon>
    </lineage>
</organism>